<evidence type="ECO:0000313" key="2">
    <source>
        <dbReference type="Proteomes" id="UP001283361"/>
    </source>
</evidence>
<dbReference type="EMBL" id="JAWDGP010000204">
    <property type="protein sequence ID" value="KAK3802982.1"/>
    <property type="molecule type" value="Genomic_DNA"/>
</dbReference>
<comment type="caution">
    <text evidence="1">The sequence shown here is derived from an EMBL/GenBank/DDBJ whole genome shotgun (WGS) entry which is preliminary data.</text>
</comment>
<name>A0AAE1EDJ8_9GAST</name>
<dbReference type="AlphaFoldDB" id="A0AAE1EDJ8"/>
<proteinExistence type="predicted"/>
<protein>
    <submittedName>
        <fullName evidence="1">Uncharacterized protein</fullName>
    </submittedName>
</protein>
<accession>A0AAE1EDJ8</accession>
<sequence length="215" mass="25229">MDTSDDERLILLFILKKRKQRRKKKRSIWCREHFVLRATCGEYIRTFRSLLDNRDEALFFNYTRMTYDTYKELLALVLPLLQPVGANWRQPITGEEKLILTLRIPQEYVLPHHLYDIFLVIIHPSQFTYRQKSEQAHFPASRLFTREAGNANMVLHVQGSRHQGDPRYPGQDKQCTTMAMVAVAYNKTKNVTQWMTSDVDLLLGCGDQQYTKTSA</sequence>
<keyword evidence="2" id="KW-1185">Reference proteome</keyword>
<organism evidence="1 2">
    <name type="scientific">Elysia crispata</name>
    <name type="common">lettuce slug</name>
    <dbReference type="NCBI Taxonomy" id="231223"/>
    <lineage>
        <taxon>Eukaryota</taxon>
        <taxon>Metazoa</taxon>
        <taxon>Spiralia</taxon>
        <taxon>Lophotrochozoa</taxon>
        <taxon>Mollusca</taxon>
        <taxon>Gastropoda</taxon>
        <taxon>Heterobranchia</taxon>
        <taxon>Euthyneura</taxon>
        <taxon>Panpulmonata</taxon>
        <taxon>Sacoglossa</taxon>
        <taxon>Placobranchoidea</taxon>
        <taxon>Plakobranchidae</taxon>
        <taxon>Elysia</taxon>
    </lineage>
</organism>
<dbReference type="Proteomes" id="UP001283361">
    <property type="component" value="Unassembled WGS sequence"/>
</dbReference>
<gene>
    <name evidence="1" type="ORF">RRG08_051737</name>
</gene>
<dbReference type="Gene3D" id="3.90.70.120">
    <property type="match status" value="1"/>
</dbReference>
<evidence type="ECO:0000313" key="1">
    <source>
        <dbReference type="EMBL" id="KAK3802982.1"/>
    </source>
</evidence>
<reference evidence="1" key="1">
    <citation type="journal article" date="2023" name="G3 (Bethesda)">
        <title>A reference genome for the long-term kleptoplast-retaining sea slug Elysia crispata morphotype clarki.</title>
        <authorList>
            <person name="Eastman K.E."/>
            <person name="Pendleton A.L."/>
            <person name="Shaikh M.A."/>
            <person name="Suttiyut T."/>
            <person name="Ogas R."/>
            <person name="Tomko P."/>
            <person name="Gavelis G."/>
            <person name="Widhalm J.R."/>
            <person name="Wisecaver J.H."/>
        </authorList>
    </citation>
    <scope>NUCLEOTIDE SEQUENCE</scope>
    <source>
        <strain evidence="1">ECLA1</strain>
    </source>
</reference>